<organism evidence="2 3">
    <name type="scientific">Actinocatenispora rupis</name>
    <dbReference type="NCBI Taxonomy" id="519421"/>
    <lineage>
        <taxon>Bacteria</taxon>
        <taxon>Bacillati</taxon>
        <taxon>Actinomycetota</taxon>
        <taxon>Actinomycetes</taxon>
        <taxon>Micromonosporales</taxon>
        <taxon>Micromonosporaceae</taxon>
        <taxon>Actinocatenispora</taxon>
    </lineage>
</organism>
<protein>
    <submittedName>
        <fullName evidence="2">Uncharacterized protein</fullName>
    </submittedName>
</protein>
<dbReference type="Gene3D" id="1.10.260.40">
    <property type="entry name" value="lambda repressor-like DNA-binding domains"/>
    <property type="match status" value="1"/>
</dbReference>
<evidence type="ECO:0000313" key="2">
    <source>
        <dbReference type="EMBL" id="GID11828.1"/>
    </source>
</evidence>
<evidence type="ECO:0000256" key="1">
    <source>
        <dbReference type="SAM" id="Coils"/>
    </source>
</evidence>
<dbReference type="InterPro" id="IPR010982">
    <property type="entry name" value="Lambda_DNA-bd_dom_sf"/>
</dbReference>
<dbReference type="RefSeq" id="WP_203657827.1">
    <property type="nucleotide sequence ID" value="NZ_BAAAZM010000005.1"/>
</dbReference>
<dbReference type="AlphaFoldDB" id="A0A8J3J089"/>
<feature type="coiled-coil region" evidence="1">
    <location>
        <begin position="84"/>
        <end position="111"/>
    </location>
</feature>
<reference evidence="2" key="1">
    <citation type="submission" date="2021-01" db="EMBL/GenBank/DDBJ databases">
        <title>Whole genome shotgun sequence of Actinocatenispora rupis NBRC 107355.</title>
        <authorList>
            <person name="Komaki H."/>
            <person name="Tamura T."/>
        </authorList>
    </citation>
    <scope>NUCLEOTIDE SEQUENCE</scope>
    <source>
        <strain evidence="2">NBRC 107355</strain>
    </source>
</reference>
<proteinExistence type="predicted"/>
<gene>
    <name evidence="2" type="ORF">Aru02nite_27170</name>
</gene>
<keyword evidence="1" id="KW-0175">Coiled coil</keyword>
<dbReference type="EMBL" id="BOMB01000015">
    <property type="protein sequence ID" value="GID11828.1"/>
    <property type="molecule type" value="Genomic_DNA"/>
</dbReference>
<name>A0A8J3J089_9ACTN</name>
<evidence type="ECO:0000313" key="3">
    <source>
        <dbReference type="Proteomes" id="UP000612808"/>
    </source>
</evidence>
<comment type="caution">
    <text evidence="2">The sequence shown here is derived from an EMBL/GenBank/DDBJ whole genome shotgun (WGS) entry which is preliminary data.</text>
</comment>
<accession>A0A8J3J089</accession>
<keyword evidence="3" id="KW-1185">Reference proteome</keyword>
<dbReference type="GO" id="GO:0003677">
    <property type="term" value="F:DNA binding"/>
    <property type="evidence" value="ECO:0007669"/>
    <property type="project" value="InterPro"/>
</dbReference>
<dbReference type="Proteomes" id="UP000612808">
    <property type="component" value="Unassembled WGS sequence"/>
</dbReference>
<sequence>MPNWEAVSVAMTDRMAELDLTQADVAHKAGVALMTVRELQRNLRPRRRNPRTLAAVSEALSWPRSRLEDLANGARGEGADARSGRNLAQELDALRQDLRDLSARVDEIETGKGKSR</sequence>